<proteinExistence type="predicted"/>
<protein>
    <recommendedName>
        <fullName evidence="2">FAD-dependent urate hydroxylase HpyO/Asp monooxygenase CreE-like FAD/NAD(P)-binding domain-containing protein</fullName>
    </recommendedName>
</protein>
<dbReference type="EMBL" id="BAAAKJ010000199">
    <property type="protein sequence ID" value="GAA1398319.1"/>
    <property type="molecule type" value="Genomic_DNA"/>
</dbReference>
<dbReference type="Proteomes" id="UP001499863">
    <property type="component" value="Unassembled WGS sequence"/>
</dbReference>
<dbReference type="InterPro" id="IPR038732">
    <property type="entry name" value="HpyO/CreE_NAD-binding"/>
</dbReference>
<dbReference type="PANTHER" id="PTHR40254:SF1">
    <property type="entry name" value="BLR0577 PROTEIN"/>
    <property type="match status" value="1"/>
</dbReference>
<accession>A0ABN1Y9Q7</accession>
<comment type="caution">
    <text evidence="3">The sequence shown here is derived from an EMBL/GenBank/DDBJ whole genome shotgun (WGS) entry which is preliminary data.</text>
</comment>
<sequence length="616" mass="66933">MGAGLAGTATAIRMLRFARLPVEIVLLERRADYRSAGVAYHRDGNPWDHVFNIQAGRMSVFREDVLDFVHWANREADRGDWPARWADHEFTEPGPAPRRIFQDYLEQRLAEAAREAYPGVVLTEADGEAVDLEPSSTGVDLTVRQEGGAEKVLPAAHVVLATGLELKDLPFATEVLEHPRFVRHPYSADGVSKLEALPPEAEVVVVGSVLSAYDSAGLLLRRGHTGTIRLVSRTGTMFRAYPGTHEHGVVRLDCPSTLLDAYRDREEFLERVRTEWTAACATVARDRPDIAPEVVAERVAKAWEPHLPAAIERIPSSELRSLLDEFGTAVAALRVGAVRYTIEVIEQAMLSGPVRLLVGAVQSITPTGTGRLEVTVATADEKLAVEADLVVSNFGRETDYRRVGEPLWHNLLRRGLATPHGRTGRGLDVDHRGVLLDPSGRPSGPLTAVGPLREGDEIVRNGRTGAFAFNLAAIKNHSIAVAAHVIEQLELSGPPSAPAPGRPADPDSGRARDLAGSGTSDGTFEEAAGPAFEQAVNLEVRRMATSARAQRERIDARLDALIGFPAAPDGPGRRRLQAAVSRSAVRRLTDVSVTPRQLRHHLGIPDSADTYEDMED</sequence>
<keyword evidence="4" id="KW-1185">Reference proteome</keyword>
<reference evidence="3 4" key="1">
    <citation type="journal article" date="2019" name="Int. J. Syst. Evol. Microbiol.">
        <title>The Global Catalogue of Microorganisms (GCM) 10K type strain sequencing project: providing services to taxonomists for standard genome sequencing and annotation.</title>
        <authorList>
            <consortium name="The Broad Institute Genomics Platform"/>
            <consortium name="The Broad Institute Genome Sequencing Center for Infectious Disease"/>
            <person name="Wu L."/>
            <person name="Ma J."/>
        </authorList>
    </citation>
    <scope>NUCLEOTIDE SEQUENCE [LARGE SCALE GENOMIC DNA]</scope>
    <source>
        <strain evidence="3 4">JCM 12393</strain>
    </source>
</reference>
<evidence type="ECO:0000256" key="1">
    <source>
        <dbReference type="SAM" id="MobiDB-lite"/>
    </source>
</evidence>
<evidence type="ECO:0000313" key="4">
    <source>
        <dbReference type="Proteomes" id="UP001499863"/>
    </source>
</evidence>
<dbReference type="InterPro" id="IPR052189">
    <property type="entry name" value="L-asp_N-monooxygenase_NS-form"/>
</dbReference>
<feature type="region of interest" description="Disordered" evidence="1">
    <location>
        <begin position="492"/>
        <end position="530"/>
    </location>
</feature>
<evidence type="ECO:0000259" key="2">
    <source>
        <dbReference type="Pfam" id="PF13454"/>
    </source>
</evidence>
<organism evidence="3 4">
    <name type="scientific">Kitasatospora putterlickiae</name>
    <dbReference type="NCBI Taxonomy" id="221725"/>
    <lineage>
        <taxon>Bacteria</taxon>
        <taxon>Bacillati</taxon>
        <taxon>Actinomycetota</taxon>
        <taxon>Actinomycetes</taxon>
        <taxon>Kitasatosporales</taxon>
        <taxon>Streptomycetaceae</taxon>
        <taxon>Kitasatospora</taxon>
    </lineage>
</organism>
<dbReference type="Pfam" id="PF13454">
    <property type="entry name" value="NAD_binding_9"/>
    <property type="match status" value="1"/>
</dbReference>
<dbReference type="PANTHER" id="PTHR40254">
    <property type="entry name" value="BLR0577 PROTEIN"/>
    <property type="match status" value="1"/>
</dbReference>
<name>A0ABN1Y9Q7_9ACTN</name>
<evidence type="ECO:0000313" key="3">
    <source>
        <dbReference type="EMBL" id="GAA1398319.1"/>
    </source>
</evidence>
<dbReference type="Gene3D" id="3.50.50.60">
    <property type="entry name" value="FAD/NAD(P)-binding domain"/>
    <property type="match status" value="1"/>
</dbReference>
<gene>
    <name evidence="3" type="ORF">GCM10009639_36720</name>
</gene>
<feature type="domain" description="FAD-dependent urate hydroxylase HpyO/Asp monooxygenase CreE-like FAD/NAD(P)-binding" evidence="2">
    <location>
        <begin position="2"/>
        <end position="163"/>
    </location>
</feature>
<dbReference type="SUPFAM" id="SSF51905">
    <property type="entry name" value="FAD/NAD(P)-binding domain"/>
    <property type="match status" value="2"/>
</dbReference>
<dbReference type="InterPro" id="IPR036188">
    <property type="entry name" value="FAD/NAD-bd_sf"/>
</dbReference>
<feature type="compositionally biased region" description="Basic and acidic residues" evidence="1">
    <location>
        <begin position="504"/>
        <end position="513"/>
    </location>
</feature>